<dbReference type="Gene3D" id="6.10.250.690">
    <property type="match status" value="1"/>
</dbReference>
<feature type="modified residue" description="4-aspartylphosphate" evidence="6">
    <location>
        <position position="50"/>
    </location>
</feature>
<dbReference type="RefSeq" id="WP_274113975.1">
    <property type="nucleotide sequence ID" value="NZ_JAPCKI010000019.1"/>
</dbReference>
<dbReference type="SMART" id="SM00448">
    <property type="entry name" value="REC"/>
    <property type="match status" value="1"/>
</dbReference>
<dbReference type="InterPro" id="IPR016032">
    <property type="entry name" value="Sig_transdc_resp-reg_C-effctor"/>
</dbReference>
<dbReference type="Pfam" id="PF00486">
    <property type="entry name" value="Trans_reg_C"/>
    <property type="match status" value="1"/>
</dbReference>
<evidence type="ECO:0000256" key="2">
    <source>
        <dbReference type="ARBA" id="ARBA00023012"/>
    </source>
</evidence>
<dbReference type="EMBL" id="JAPCKI010000019">
    <property type="protein sequence ID" value="MDD2180180.1"/>
    <property type="molecule type" value="Genomic_DNA"/>
</dbReference>
<dbReference type="Pfam" id="PF00072">
    <property type="entry name" value="Response_reg"/>
    <property type="match status" value="1"/>
</dbReference>
<evidence type="ECO:0000256" key="5">
    <source>
        <dbReference type="ARBA" id="ARBA00023163"/>
    </source>
</evidence>
<feature type="domain" description="OmpR/PhoB-type" evidence="9">
    <location>
        <begin position="122"/>
        <end position="216"/>
    </location>
</feature>
<dbReference type="InterPro" id="IPR001867">
    <property type="entry name" value="OmpR/PhoB-type_DNA-bd"/>
</dbReference>
<dbReference type="SUPFAM" id="SSF52172">
    <property type="entry name" value="CheY-like"/>
    <property type="match status" value="1"/>
</dbReference>
<sequence>MRLLLLEDDQTLGEGLRDFLQHDGYLVDWCTTLGQARGLVTEPYDAWLLDWNLPDGSALDWLRSLRAKGAKTPALVLTARDMLSDRIHGLDSGADDFLVKPFAPEELCARLRALSRRMAGGAPCKTFGAVDVLLADKEVRLHGQRVELTAREWAVLEALVLRAGRSVSASDLEALVLGLDSELASNALQVHIFHLRSKLGKGLIQTVRGMGYRIEAPPIKPVSAPVFQG</sequence>
<organism evidence="10 11">
    <name type="scientific">Acidovorax benzenivorans</name>
    <dbReference type="NCBI Taxonomy" id="2987520"/>
    <lineage>
        <taxon>Bacteria</taxon>
        <taxon>Pseudomonadati</taxon>
        <taxon>Pseudomonadota</taxon>
        <taxon>Betaproteobacteria</taxon>
        <taxon>Burkholderiales</taxon>
        <taxon>Comamonadaceae</taxon>
        <taxon>Acidovorax</taxon>
    </lineage>
</organism>
<evidence type="ECO:0000313" key="11">
    <source>
        <dbReference type="Proteomes" id="UP001148932"/>
    </source>
</evidence>
<gene>
    <name evidence="10" type="ORF">OIN59_22305</name>
</gene>
<feature type="domain" description="Response regulatory" evidence="8">
    <location>
        <begin position="2"/>
        <end position="115"/>
    </location>
</feature>
<dbReference type="InterPro" id="IPR036388">
    <property type="entry name" value="WH-like_DNA-bd_sf"/>
</dbReference>
<proteinExistence type="predicted"/>
<dbReference type="CDD" id="cd00383">
    <property type="entry name" value="trans_reg_C"/>
    <property type="match status" value="1"/>
</dbReference>
<evidence type="ECO:0000259" key="9">
    <source>
        <dbReference type="PROSITE" id="PS51755"/>
    </source>
</evidence>
<keyword evidence="4 7" id="KW-0238">DNA-binding</keyword>
<dbReference type="SMART" id="SM00862">
    <property type="entry name" value="Trans_reg_C"/>
    <property type="match status" value="1"/>
</dbReference>
<name>A0ABT5S2J5_9BURK</name>
<evidence type="ECO:0000256" key="4">
    <source>
        <dbReference type="ARBA" id="ARBA00023125"/>
    </source>
</evidence>
<reference evidence="10" key="1">
    <citation type="submission" date="2022-10" db="EMBL/GenBank/DDBJ databases">
        <title>Description of microaerobic benzene degrading bacteria.</title>
        <authorList>
            <person name="Bedics A."/>
            <person name="Tancsics A."/>
            <person name="Banerjee S."/>
        </authorList>
    </citation>
    <scope>NUCLEOTIDE SEQUENCE</scope>
    <source>
        <strain evidence="10">D2M1</strain>
    </source>
</reference>
<dbReference type="CDD" id="cd17624">
    <property type="entry name" value="REC_OmpR_PmrA-like"/>
    <property type="match status" value="1"/>
</dbReference>
<evidence type="ECO:0000256" key="6">
    <source>
        <dbReference type="PROSITE-ProRule" id="PRU00169"/>
    </source>
</evidence>
<dbReference type="PROSITE" id="PS50110">
    <property type="entry name" value="RESPONSE_REGULATORY"/>
    <property type="match status" value="1"/>
</dbReference>
<dbReference type="InterPro" id="IPR001789">
    <property type="entry name" value="Sig_transdc_resp-reg_receiver"/>
</dbReference>
<feature type="DNA-binding region" description="OmpR/PhoB-type" evidence="7">
    <location>
        <begin position="122"/>
        <end position="216"/>
    </location>
</feature>
<dbReference type="Proteomes" id="UP001148932">
    <property type="component" value="Unassembled WGS sequence"/>
</dbReference>
<dbReference type="Gene3D" id="1.10.10.10">
    <property type="entry name" value="Winged helix-like DNA-binding domain superfamily/Winged helix DNA-binding domain"/>
    <property type="match status" value="1"/>
</dbReference>
<evidence type="ECO:0000259" key="8">
    <source>
        <dbReference type="PROSITE" id="PS50110"/>
    </source>
</evidence>
<comment type="caution">
    <text evidence="10">The sequence shown here is derived from an EMBL/GenBank/DDBJ whole genome shotgun (WGS) entry which is preliminary data.</text>
</comment>
<evidence type="ECO:0000256" key="7">
    <source>
        <dbReference type="PROSITE-ProRule" id="PRU01091"/>
    </source>
</evidence>
<keyword evidence="3" id="KW-0805">Transcription regulation</keyword>
<keyword evidence="2" id="KW-0902">Two-component regulatory system</keyword>
<dbReference type="SUPFAM" id="SSF46894">
    <property type="entry name" value="C-terminal effector domain of the bipartite response regulators"/>
    <property type="match status" value="1"/>
</dbReference>
<evidence type="ECO:0000313" key="10">
    <source>
        <dbReference type="EMBL" id="MDD2180180.1"/>
    </source>
</evidence>
<dbReference type="PANTHER" id="PTHR48111">
    <property type="entry name" value="REGULATOR OF RPOS"/>
    <property type="match status" value="1"/>
</dbReference>
<accession>A0ABT5S2J5</accession>
<evidence type="ECO:0000256" key="3">
    <source>
        <dbReference type="ARBA" id="ARBA00023015"/>
    </source>
</evidence>
<evidence type="ECO:0000256" key="1">
    <source>
        <dbReference type="ARBA" id="ARBA00022553"/>
    </source>
</evidence>
<keyword evidence="5" id="KW-0804">Transcription</keyword>
<dbReference type="Gene3D" id="3.40.50.2300">
    <property type="match status" value="1"/>
</dbReference>
<dbReference type="InterPro" id="IPR011006">
    <property type="entry name" value="CheY-like_superfamily"/>
</dbReference>
<keyword evidence="1 6" id="KW-0597">Phosphoprotein</keyword>
<dbReference type="PROSITE" id="PS51755">
    <property type="entry name" value="OMPR_PHOB"/>
    <property type="match status" value="1"/>
</dbReference>
<protein>
    <submittedName>
        <fullName evidence="10">Response regulator transcription factor</fullName>
    </submittedName>
</protein>
<dbReference type="InterPro" id="IPR039420">
    <property type="entry name" value="WalR-like"/>
</dbReference>
<dbReference type="PANTHER" id="PTHR48111:SF1">
    <property type="entry name" value="TWO-COMPONENT RESPONSE REGULATOR ORR33"/>
    <property type="match status" value="1"/>
</dbReference>
<keyword evidence="11" id="KW-1185">Reference proteome</keyword>